<dbReference type="Gene3D" id="3.40.50.300">
    <property type="entry name" value="P-loop containing nucleotide triphosphate hydrolases"/>
    <property type="match status" value="1"/>
</dbReference>
<evidence type="ECO:0000256" key="1">
    <source>
        <dbReference type="SAM" id="MobiDB-lite"/>
    </source>
</evidence>
<dbReference type="GO" id="GO:0005829">
    <property type="term" value="C:cytosol"/>
    <property type="evidence" value="ECO:0007669"/>
    <property type="project" value="TreeGrafter"/>
</dbReference>
<evidence type="ECO:0000313" key="4">
    <source>
        <dbReference type="Proteomes" id="UP001237156"/>
    </source>
</evidence>
<dbReference type="InterPro" id="IPR006073">
    <property type="entry name" value="GTP-bd"/>
</dbReference>
<sequence length="520" mass="54860">MTAPASMSTPSEAPAQASASGSSAAPSALRIAVVGHTNAGKTSLLRTLTRRAAFGEVSDRPGVTRHVERIDLLLQGEVAVRFFDTPGLEDAVALLDYLQELPAQSLPAHPSRTDRVRAFLSGPEAHASFEQEAKVLRALLEHADAAMLVIDTRAPVLPKYRAEMEALAWCARPIMPVLNFVRAAGSRQDGWRAALRDAGLHACAAFDAVAPFNGAETALYRDLAALLPERRRQLEDIARQLEQQAQDRQRAARLAIASALVSVAAMRRSIAAGEYADPARRDAFIHAFQQDCAAHARRAAQALLRAHAFGPEDAEAASLPQLAQRWEDDLFNPALLKEAGRRLGLGAAIGAGIGAVADVALAGLSLGAAATLGGAIGSALSGGWQPLAGKLRGRLTGTQELTAQDAVLALLAARLLALNQALTQRGHAAQHKLRAAEWEEGSQQAAQARQLTATLADALRPARAHPDWEERPGAPPVFDPGRDALTQRVASLLPAAEPETPAASPGAARQPETPAAWPGE</sequence>
<name>A0AAW6RID5_9BURK</name>
<gene>
    <name evidence="3" type="ORF">QB898_09285</name>
</gene>
<dbReference type="EMBL" id="JARVII010000018">
    <property type="protein sequence ID" value="MDG9699899.1"/>
    <property type="molecule type" value="Genomic_DNA"/>
</dbReference>
<dbReference type="PANTHER" id="PTHR42714:SF7">
    <property type="entry name" value="G DOMAIN-CONTAINING PROTEIN"/>
    <property type="match status" value="1"/>
</dbReference>
<dbReference type="Pfam" id="PF11981">
    <property type="entry name" value="DUF3482"/>
    <property type="match status" value="1"/>
</dbReference>
<organism evidence="3 4">
    <name type="scientific">Ottowia cancrivicina</name>
    <dbReference type="NCBI Taxonomy" id="3040346"/>
    <lineage>
        <taxon>Bacteria</taxon>
        <taxon>Pseudomonadati</taxon>
        <taxon>Pseudomonadota</taxon>
        <taxon>Betaproteobacteria</taxon>
        <taxon>Burkholderiales</taxon>
        <taxon>Comamonadaceae</taxon>
        <taxon>Ottowia</taxon>
    </lineage>
</organism>
<dbReference type="GO" id="GO:0005525">
    <property type="term" value="F:GTP binding"/>
    <property type="evidence" value="ECO:0007669"/>
    <property type="project" value="InterPro"/>
</dbReference>
<feature type="domain" description="G" evidence="2">
    <location>
        <begin position="30"/>
        <end position="159"/>
    </location>
</feature>
<dbReference type="PANTHER" id="PTHR42714">
    <property type="entry name" value="TRNA MODIFICATION GTPASE GTPBP3"/>
    <property type="match status" value="1"/>
</dbReference>
<evidence type="ECO:0000313" key="3">
    <source>
        <dbReference type="EMBL" id="MDG9699899.1"/>
    </source>
</evidence>
<keyword evidence="4" id="KW-1185">Reference proteome</keyword>
<reference evidence="3 4" key="1">
    <citation type="submission" date="2023-04" db="EMBL/GenBank/DDBJ databases">
        <title>Ottowia paracancer sp. nov., isolated from human stomach.</title>
        <authorList>
            <person name="Song Y."/>
        </authorList>
    </citation>
    <scope>NUCLEOTIDE SEQUENCE [LARGE SCALE GENOMIC DNA]</scope>
    <source>
        <strain evidence="3 4">10c7w1</strain>
    </source>
</reference>
<feature type="region of interest" description="Disordered" evidence="1">
    <location>
        <begin position="1"/>
        <end position="21"/>
    </location>
</feature>
<protein>
    <submittedName>
        <fullName evidence="3">GTPase/DUF3482 domain-containing protein</fullName>
    </submittedName>
</protein>
<dbReference type="GO" id="GO:0030488">
    <property type="term" value="P:tRNA methylation"/>
    <property type="evidence" value="ECO:0007669"/>
    <property type="project" value="TreeGrafter"/>
</dbReference>
<dbReference type="Proteomes" id="UP001237156">
    <property type="component" value="Unassembled WGS sequence"/>
</dbReference>
<comment type="caution">
    <text evidence="3">The sequence shown here is derived from an EMBL/GenBank/DDBJ whole genome shotgun (WGS) entry which is preliminary data.</text>
</comment>
<evidence type="ECO:0000259" key="2">
    <source>
        <dbReference type="Pfam" id="PF01926"/>
    </source>
</evidence>
<accession>A0AAW6RID5</accession>
<dbReference type="Pfam" id="PF01926">
    <property type="entry name" value="MMR_HSR1"/>
    <property type="match status" value="1"/>
</dbReference>
<dbReference type="SUPFAM" id="SSF52540">
    <property type="entry name" value="P-loop containing nucleoside triphosphate hydrolases"/>
    <property type="match status" value="1"/>
</dbReference>
<feature type="compositionally biased region" description="Low complexity" evidence="1">
    <location>
        <begin position="8"/>
        <end position="21"/>
    </location>
</feature>
<feature type="region of interest" description="Disordered" evidence="1">
    <location>
        <begin position="461"/>
        <end position="520"/>
    </location>
</feature>
<dbReference type="GO" id="GO:0002098">
    <property type="term" value="P:tRNA wobble uridine modification"/>
    <property type="evidence" value="ECO:0007669"/>
    <property type="project" value="TreeGrafter"/>
</dbReference>
<dbReference type="InterPro" id="IPR027417">
    <property type="entry name" value="P-loop_NTPase"/>
</dbReference>
<feature type="compositionally biased region" description="Low complexity" evidence="1">
    <location>
        <begin position="490"/>
        <end position="508"/>
    </location>
</feature>
<proteinExistence type="predicted"/>
<dbReference type="AlphaFoldDB" id="A0AAW6RID5"/>
<dbReference type="RefSeq" id="WP_279524717.1">
    <property type="nucleotide sequence ID" value="NZ_JARVII010000018.1"/>
</dbReference>
<dbReference type="InterPro" id="IPR021871">
    <property type="entry name" value="DUF3482"/>
</dbReference>